<evidence type="ECO:0000256" key="1">
    <source>
        <dbReference type="PROSITE-ProRule" id="PRU00176"/>
    </source>
</evidence>
<feature type="compositionally biased region" description="Basic residues" evidence="2">
    <location>
        <begin position="146"/>
        <end position="156"/>
    </location>
</feature>
<dbReference type="EMBL" id="AWWV01011327">
    <property type="protein sequence ID" value="OMO72858.1"/>
    <property type="molecule type" value="Genomic_DNA"/>
</dbReference>
<evidence type="ECO:0000256" key="2">
    <source>
        <dbReference type="SAM" id="MobiDB-lite"/>
    </source>
</evidence>
<dbReference type="InterPro" id="IPR035979">
    <property type="entry name" value="RBD_domain_sf"/>
</dbReference>
<feature type="region of interest" description="Disordered" evidence="2">
    <location>
        <begin position="123"/>
        <end position="158"/>
    </location>
</feature>
<dbReference type="PROSITE" id="PS50102">
    <property type="entry name" value="RRM"/>
    <property type="match status" value="1"/>
</dbReference>
<keyword evidence="1" id="KW-0694">RNA-binding</keyword>
<dbReference type="AlphaFoldDB" id="A0A1R3HR88"/>
<dbReference type="SUPFAM" id="SSF54928">
    <property type="entry name" value="RNA-binding domain, RBD"/>
    <property type="match status" value="1"/>
</dbReference>
<evidence type="ECO:0000313" key="4">
    <source>
        <dbReference type="EMBL" id="OMO72858.1"/>
    </source>
</evidence>
<protein>
    <submittedName>
        <fullName evidence="4">Nucleotide-binding, alpha-beta plait</fullName>
    </submittedName>
</protein>
<dbReference type="Gramene" id="OMO72858">
    <property type="protein sequence ID" value="OMO72858"/>
    <property type="gene ID" value="CCACVL1_17550"/>
</dbReference>
<dbReference type="Proteomes" id="UP000188268">
    <property type="component" value="Unassembled WGS sequence"/>
</dbReference>
<dbReference type="InterPro" id="IPR012677">
    <property type="entry name" value="Nucleotide-bd_a/b_plait_sf"/>
</dbReference>
<keyword evidence="5" id="KW-1185">Reference proteome</keyword>
<evidence type="ECO:0000259" key="3">
    <source>
        <dbReference type="PROSITE" id="PS50102"/>
    </source>
</evidence>
<reference evidence="4 5" key="1">
    <citation type="submission" date="2013-09" db="EMBL/GenBank/DDBJ databases">
        <title>Corchorus capsularis genome sequencing.</title>
        <authorList>
            <person name="Alam M."/>
            <person name="Haque M.S."/>
            <person name="Islam M.S."/>
            <person name="Emdad E.M."/>
            <person name="Islam M.M."/>
            <person name="Ahmed B."/>
            <person name="Halim A."/>
            <person name="Hossen Q.M.M."/>
            <person name="Hossain M.Z."/>
            <person name="Ahmed R."/>
            <person name="Khan M.M."/>
            <person name="Islam R."/>
            <person name="Rashid M.M."/>
            <person name="Khan S.A."/>
            <person name="Rahman M.S."/>
            <person name="Alam M."/>
        </authorList>
    </citation>
    <scope>NUCLEOTIDE SEQUENCE [LARGE SCALE GENOMIC DNA]</scope>
    <source>
        <strain evidence="5">cv. CVL-1</strain>
        <tissue evidence="4">Whole seedling</tissue>
    </source>
</reference>
<dbReference type="OrthoDB" id="417481at2759"/>
<evidence type="ECO:0000313" key="5">
    <source>
        <dbReference type="Proteomes" id="UP000188268"/>
    </source>
</evidence>
<dbReference type="Gene3D" id="3.30.70.330">
    <property type="match status" value="1"/>
</dbReference>
<feature type="domain" description="RRM" evidence="3">
    <location>
        <begin position="210"/>
        <end position="305"/>
    </location>
</feature>
<sequence length="373" mass="42658">MLPSSESPNKSKPALNPCALSFEPAPQSGVQVESHYPSVSSNEICLLPHQQFPQHETYHYQDPFLYAHHLPSPNFDYDQYPYSYNSQHHPLPLCFPYPYPPPVHHQGLGFEYYTLPNYGGEYDSQSQAHPNPHLQPSHGEVNMETRKKKKQQKKPKCGFLPPRLRVLREKPVPVPVHGQIRVWIPRKVVHHKTNIAAADGQEQPSLDGNTSLMIRNIPNHWRRVDLQHMVDVHCRKMNGKIGQGSDSPRSEYDFLYLPMDFAFGRNLGYAFVNFTTPEAASRFSEAFSGMKWLSGDKTKICEITSADHQGRKALEQKHERSTFLCHTKSYLPVVYSTPRDGFNNSKPTTVGRCTHVFSPSNVMIMTQRKERKG</sequence>
<organism evidence="4 5">
    <name type="scientific">Corchorus capsularis</name>
    <name type="common">Jute</name>
    <dbReference type="NCBI Taxonomy" id="210143"/>
    <lineage>
        <taxon>Eukaryota</taxon>
        <taxon>Viridiplantae</taxon>
        <taxon>Streptophyta</taxon>
        <taxon>Embryophyta</taxon>
        <taxon>Tracheophyta</taxon>
        <taxon>Spermatophyta</taxon>
        <taxon>Magnoliopsida</taxon>
        <taxon>eudicotyledons</taxon>
        <taxon>Gunneridae</taxon>
        <taxon>Pentapetalae</taxon>
        <taxon>rosids</taxon>
        <taxon>malvids</taxon>
        <taxon>Malvales</taxon>
        <taxon>Malvaceae</taxon>
        <taxon>Grewioideae</taxon>
        <taxon>Apeibeae</taxon>
        <taxon>Corchorus</taxon>
    </lineage>
</organism>
<dbReference type="GO" id="GO:0003723">
    <property type="term" value="F:RNA binding"/>
    <property type="evidence" value="ECO:0007669"/>
    <property type="project" value="UniProtKB-UniRule"/>
</dbReference>
<name>A0A1R3HR88_COCAP</name>
<dbReference type="InterPro" id="IPR000504">
    <property type="entry name" value="RRM_dom"/>
</dbReference>
<comment type="caution">
    <text evidence="4">The sequence shown here is derived from an EMBL/GenBank/DDBJ whole genome shotgun (WGS) entry which is preliminary data.</text>
</comment>
<dbReference type="InterPro" id="IPR007201">
    <property type="entry name" value="Mei2-like_Rrm_C"/>
</dbReference>
<gene>
    <name evidence="4" type="ORF">CCACVL1_17550</name>
</gene>
<dbReference type="Pfam" id="PF04059">
    <property type="entry name" value="RRM_2"/>
    <property type="match status" value="1"/>
</dbReference>
<accession>A0A1R3HR88</accession>
<proteinExistence type="predicted"/>